<evidence type="ECO:0000259" key="1">
    <source>
        <dbReference type="PROSITE" id="PS50097"/>
    </source>
</evidence>
<dbReference type="AlphaFoldDB" id="A0A914V7F1"/>
<dbReference type="SMART" id="SM00061">
    <property type="entry name" value="MATH"/>
    <property type="match status" value="1"/>
</dbReference>
<evidence type="ECO:0000313" key="3">
    <source>
        <dbReference type="Proteomes" id="UP000887566"/>
    </source>
</evidence>
<dbReference type="SMART" id="SM00225">
    <property type="entry name" value="BTB"/>
    <property type="match status" value="1"/>
</dbReference>
<dbReference type="PANTHER" id="PTHR24413">
    <property type="entry name" value="SPECKLE-TYPE POZ PROTEIN"/>
    <property type="match status" value="1"/>
</dbReference>
<dbReference type="Proteomes" id="UP000887566">
    <property type="component" value="Unplaced"/>
</dbReference>
<protein>
    <submittedName>
        <fullName evidence="4">Uncharacterized protein</fullName>
    </submittedName>
</protein>
<name>A0A914V7F1_9BILA</name>
<dbReference type="SUPFAM" id="SSF49599">
    <property type="entry name" value="TRAF domain-like"/>
    <property type="match status" value="1"/>
</dbReference>
<dbReference type="WBParaSite" id="PSAMB.scaffold15size126113.g381.t1">
    <property type="protein sequence ID" value="PSAMB.scaffold15size126113.g381.t1"/>
    <property type="gene ID" value="PSAMB.scaffold15size126113.g381"/>
</dbReference>
<dbReference type="InterPro" id="IPR000210">
    <property type="entry name" value="BTB/POZ_dom"/>
</dbReference>
<feature type="domain" description="MATH" evidence="2">
    <location>
        <begin position="33"/>
        <end position="157"/>
    </location>
</feature>
<dbReference type="InterPro" id="IPR011333">
    <property type="entry name" value="SKP1/BTB/POZ_sf"/>
</dbReference>
<dbReference type="Gene3D" id="1.25.40.420">
    <property type="match status" value="1"/>
</dbReference>
<proteinExistence type="predicted"/>
<dbReference type="SUPFAM" id="SSF54695">
    <property type="entry name" value="POZ domain"/>
    <property type="match status" value="1"/>
</dbReference>
<dbReference type="FunFam" id="3.30.710.10:FF:000159">
    <property type="entry name" value="Speckle-type POZ protein B"/>
    <property type="match status" value="1"/>
</dbReference>
<accession>A0A914V7F1</accession>
<evidence type="ECO:0000313" key="4">
    <source>
        <dbReference type="WBParaSite" id="PSAMB.scaffold15size126113.g381.t1"/>
    </source>
</evidence>
<dbReference type="InterPro" id="IPR002083">
    <property type="entry name" value="MATH/TRAF_dom"/>
</dbReference>
<reference evidence="4" key="1">
    <citation type="submission" date="2022-11" db="UniProtKB">
        <authorList>
            <consortium name="WormBaseParasite"/>
        </authorList>
    </citation>
    <scope>IDENTIFICATION</scope>
</reference>
<dbReference type="Pfam" id="PF00651">
    <property type="entry name" value="BTB"/>
    <property type="match status" value="1"/>
</dbReference>
<dbReference type="InterPro" id="IPR008974">
    <property type="entry name" value="TRAF-like"/>
</dbReference>
<dbReference type="GO" id="GO:0030163">
    <property type="term" value="P:protein catabolic process"/>
    <property type="evidence" value="ECO:0007669"/>
    <property type="project" value="UniProtKB-ARBA"/>
</dbReference>
<sequence>MDPPGADSAMPVAIDGAVGSSANASQTEIKVEKVTHNWTVKNFSHCYQEYLENFVHLTKGDEALTWSIKIYPKGNGENNKDFVFLCLNRVVNATGGSGKFGKIGFKSRFTLKTAEHKEIEMRIHPNPSHSDYVSYIKRDVLFPQILPQDIIIVSVEIDVAVETVTTSNEDGLVSPNSDQQLIEDYQKLLKEDTFADFTIKVGPKETRAHRAILAARSVVFAAMLTHDTGEAKNGVLEIKDLDFDVVMEMLNFIYSGRCPRGLSEMAAELLVAADKYRLTDLKVHCEKALISALATENACEFLILSDRHSSLRLREKSVEFILQHPREVTSTSGWDMILQQHPALVTEIVSNFDKSSAIGGSKDYPIIAP</sequence>
<evidence type="ECO:0000259" key="2">
    <source>
        <dbReference type="PROSITE" id="PS50144"/>
    </source>
</evidence>
<dbReference type="PROSITE" id="PS50144">
    <property type="entry name" value="MATH"/>
    <property type="match status" value="1"/>
</dbReference>
<keyword evidence="3" id="KW-1185">Reference proteome</keyword>
<dbReference type="Gene3D" id="2.60.210.10">
    <property type="entry name" value="Apoptosis, Tumor Necrosis Factor Receptor Associated Protein 2, Chain A"/>
    <property type="match status" value="1"/>
</dbReference>
<organism evidence="3 4">
    <name type="scientific">Plectus sambesii</name>
    <dbReference type="NCBI Taxonomy" id="2011161"/>
    <lineage>
        <taxon>Eukaryota</taxon>
        <taxon>Metazoa</taxon>
        <taxon>Ecdysozoa</taxon>
        <taxon>Nematoda</taxon>
        <taxon>Chromadorea</taxon>
        <taxon>Plectida</taxon>
        <taxon>Plectina</taxon>
        <taxon>Plectoidea</taxon>
        <taxon>Plectidae</taxon>
        <taxon>Plectus</taxon>
    </lineage>
</organism>
<dbReference type="PROSITE" id="PS50097">
    <property type="entry name" value="BTB"/>
    <property type="match status" value="1"/>
</dbReference>
<feature type="domain" description="BTB" evidence="1">
    <location>
        <begin position="195"/>
        <end position="257"/>
    </location>
</feature>
<dbReference type="Gene3D" id="3.30.710.10">
    <property type="entry name" value="Potassium Channel Kv1.1, Chain A"/>
    <property type="match status" value="1"/>
</dbReference>